<evidence type="ECO:0000256" key="1">
    <source>
        <dbReference type="ARBA" id="ARBA00004141"/>
    </source>
</evidence>
<dbReference type="AlphaFoldDB" id="A0A6A6RPF5"/>
<comment type="subcellular location">
    <subcellularLocation>
        <location evidence="1">Membrane</location>
        <topology evidence="1">Multi-pass membrane protein</topology>
    </subcellularLocation>
</comment>
<evidence type="ECO:0000256" key="5">
    <source>
        <dbReference type="ARBA" id="ARBA00023136"/>
    </source>
</evidence>
<dbReference type="GO" id="GO:0016020">
    <property type="term" value="C:membrane"/>
    <property type="evidence" value="ECO:0007669"/>
    <property type="project" value="UniProtKB-SubCell"/>
</dbReference>
<evidence type="ECO:0000256" key="6">
    <source>
        <dbReference type="SAM" id="Phobius"/>
    </source>
</evidence>
<keyword evidence="4 6" id="KW-1133">Transmembrane helix</keyword>
<evidence type="ECO:0000313" key="7">
    <source>
        <dbReference type="EMBL" id="KAF2637260.1"/>
    </source>
</evidence>
<dbReference type="GO" id="GO:0022857">
    <property type="term" value="F:transmembrane transporter activity"/>
    <property type="evidence" value="ECO:0007669"/>
    <property type="project" value="InterPro"/>
</dbReference>
<dbReference type="InterPro" id="IPR002293">
    <property type="entry name" value="AA/rel_permease1"/>
</dbReference>
<feature type="transmembrane region" description="Helical" evidence="6">
    <location>
        <begin position="381"/>
        <end position="405"/>
    </location>
</feature>
<keyword evidence="8" id="KW-1185">Reference proteome</keyword>
<feature type="transmembrane region" description="Helical" evidence="6">
    <location>
        <begin position="22"/>
        <end position="46"/>
    </location>
</feature>
<evidence type="ECO:0000313" key="8">
    <source>
        <dbReference type="Proteomes" id="UP000799753"/>
    </source>
</evidence>
<dbReference type="PANTHER" id="PTHR45649">
    <property type="entry name" value="AMINO-ACID PERMEASE BAT1"/>
    <property type="match status" value="1"/>
</dbReference>
<reference evidence="7" key="1">
    <citation type="journal article" date="2020" name="Stud. Mycol.">
        <title>101 Dothideomycetes genomes: a test case for predicting lifestyles and emergence of pathogens.</title>
        <authorList>
            <person name="Haridas S."/>
            <person name="Albert R."/>
            <person name="Binder M."/>
            <person name="Bloem J."/>
            <person name="Labutti K."/>
            <person name="Salamov A."/>
            <person name="Andreopoulos B."/>
            <person name="Baker S."/>
            <person name="Barry K."/>
            <person name="Bills G."/>
            <person name="Bluhm B."/>
            <person name="Cannon C."/>
            <person name="Castanera R."/>
            <person name="Culley D."/>
            <person name="Daum C."/>
            <person name="Ezra D."/>
            <person name="Gonzalez J."/>
            <person name="Henrissat B."/>
            <person name="Kuo A."/>
            <person name="Liang C."/>
            <person name="Lipzen A."/>
            <person name="Lutzoni F."/>
            <person name="Magnuson J."/>
            <person name="Mondo S."/>
            <person name="Nolan M."/>
            <person name="Ohm R."/>
            <person name="Pangilinan J."/>
            <person name="Park H.-J."/>
            <person name="Ramirez L."/>
            <person name="Alfaro M."/>
            <person name="Sun H."/>
            <person name="Tritt A."/>
            <person name="Yoshinaga Y."/>
            <person name="Zwiers L.-H."/>
            <person name="Turgeon B."/>
            <person name="Goodwin S."/>
            <person name="Spatafora J."/>
            <person name="Crous P."/>
            <person name="Grigoriev I."/>
        </authorList>
    </citation>
    <scope>NUCLEOTIDE SEQUENCE</scope>
    <source>
        <strain evidence="7">CBS 473.64</strain>
    </source>
</reference>
<evidence type="ECO:0000256" key="4">
    <source>
        <dbReference type="ARBA" id="ARBA00022989"/>
    </source>
</evidence>
<feature type="transmembrane region" description="Helical" evidence="6">
    <location>
        <begin position="457"/>
        <end position="478"/>
    </location>
</feature>
<gene>
    <name evidence="7" type="ORF">P280DRAFT_492559</name>
</gene>
<organism evidence="7 8">
    <name type="scientific">Massarina eburnea CBS 473.64</name>
    <dbReference type="NCBI Taxonomy" id="1395130"/>
    <lineage>
        <taxon>Eukaryota</taxon>
        <taxon>Fungi</taxon>
        <taxon>Dikarya</taxon>
        <taxon>Ascomycota</taxon>
        <taxon>Pezizomycotina</taxon>
        <taxon>Dothideomycetes</taxon>
        <taxon>Pleosporomycetidae</taxon>
        <taxon>Pleosporales</taxon>
        <taxon>Massarineae</taxon>
        <taxon>Massarinaceae</taxon>
        <taxon>Massarina</taxon>
    </lineage>
</organism>
<dbReference type="Proteomes" id="UP000799753">
    <property type="component" value="Unassembled WGS sequence"/>
</dbReference>
<feature type="transmembrane region" description="Helical" evidence="6">
    <location>
        <begin position="254"/>
        <end position="276"/>
    </location>
</feature>
<dbReference type="OrthoDB" id="2417308at2759"/>
<keyword evidence="5 6" id="KW-0472">Membrane</keyword>
<keyword evidence="2" id="KW-0813">Transport</keyword>
<name>A0A6A6RPF5_9PLEO</name>
<dbReference type="PIRSF" id="PIRSF006060">
    <property type="entry name" value="AA_transporter"/>
    <property type="match status" value="1"/>
</dbReference>
<feature type="transmembrane region" description="Helical" evidence="6">
    <location>
        <begin position="426"/>
        <end position="451"/>
    </location>
</feature>
<protein>
    <submittedName>
        <fullName evidence="7">Amino acid transporter</fullName>
    </submittedName>
</protein>
<dbReference type="EMBL" id="MU006794">
    <property type="protein sequence ID" value="KAF2637260.1"/>
    <property type="molecule type" value="Genomic_DNA"/>
</dbReference>
<feature type="transmembrane region" description="Helical" evidence="6">
    <location>
        <begin position="145"/>
        <end position="164"/>
    </location>
</feature>
<keyword evidence="3 6" id="KW-0812">Transmembrane</keyword>
<feature type="transmembrane region" description="Helical" evidence="6">
    <location>
        <begin position="216"/>
        <end position="233"/>
    </location>
</feature>
<dbReference type="Gene3D" id="1.20.1740.10">
    <property type="entry name" value="Amino acid/polyamine transporter I"/>
    <property type="match status" value="1"/>
</dbReference>
<feature type="transmembrane region" description="Helical" evidence="6">
    <location>
        <begin position="52"/>
        <end position="79"/>
    </location>
</feature>
<accession>A0A6A6RPF5</accession>
<evidence type="ECO:0000256" key="2">
    <source>
        <dbReference type="ARBA" id="ARBA00022448"/>
    </source>
</evidence>
<feature type="transmembrane region" description="Helical" evidence="6">
    <location>
        <begin position="303"/>
        <end position="332"/>
    </location>
</feature>
<feature type="transmembrane region" description="Helical" evidence="6">
    <location>
        <begin position="353"/>
        <end position="375"/>
    </location>
</feature>
<sequence length="501" mass="53862">MESSSPTPSHGHGHLQPRLSKLTMVGLSFAILNTWIALAGGLGLVMPSGGSVAFIYGFIFCVACNLCIGASLGEMASIWPTAGGQYHFTYSLCTSKYRKLASFAVGWTSIVGWLTLVTTEAFFSAQFFSAAAVVGSGGRYVAEAWKTYLIMVAVSTYATVVNIVGNRFLGRYNDGALYWSILAVVIISITILAMGDKNDASFVFTNFVNETGYTDGVAWIMGLLQSALSLIGYDAVMHMTEEMPRPRSDGPQAILLSIGVGGVTGVVFILVMLFSLTDAEVVFGTETGMAITELMYQATKSRAAAVVMTVMLAMCFINGTMGCITSGSRTLYAMARDKGMIFPSKFGRIHKKFDVPVEAILFTQAFNLLFGLLYLGPTVAFGAYTASCTILLNLSYAMPVAILLLRGRGVLTAHQTSATPFKLGRWGYFCNIVSVLFVSVTTVFFCFPVAVPVSANSMNYVSAVIGIFLVLLTTYWVFYGKRFEGPLAVLLGECTAGEIIM</sequence>
<feature type="transmembrane region" description="Helical" evidence="6">
    <location>
        <begin position="176"/>
        <end position="196"/>
    </location>
</feature>
<feature type="transmembrane region" description="Helical" evidence="6">
    <location>
        <begin position="100"/>
        <end position="125"/>
    </location>
</feature>
<evidence type="ECO:0000256" key="3">
    <source>
        <dbReference type="ARBA" id="ARBA00022692"/>
    </source>
</evidence>
<dbReference type="Pfam" id="PF13520">
    <property type="entry name" value="AA_permease_2"/>
    <property type="match status" value="1"/>
</dbReference>
<proteinExistence type="predicted"/>
<dbReference type="PANTHER" id="PTHR45649:SF14">
    <property type="entry name" value="GABA PERMEASE"/>
    <property type="match status" value="1"/>
</dbReference>